<name>A0A3P3WD06_9FLAO</name>
<protein>
    <submittedName>
        <fullName evidence="2">DUF4271 domain-containing protein</fullName>
    </submittedName>
</protein>
<feature type="transmembrane region" description="Helical" evidence="1">
    <location>
        <begin position="163"/>
        <end position="184"/>
    </location>
</feature>
<feature type="transmembrane region" description="Helical" evidence="1">
    <location>
        <begin position="63"/>
        <end position="85"/>
    </location>
</feature>
<sequence length="223" mass="26707">MMNIDFIPRLTSSGDWATLLFILTFVLLTVNRNVFAMRFNDYIRLIYSDKYLKIYKDSSNLKSWFTISLFFIQLISFSFFIHITLSYLDYSNINSFIDFLKIFNFLTFFIVGKYLIEKIIANFFNINEFTDQYNLIKVNYRTYLGLLILPVSMFLFYTKTQEIYIIYVVLSIILLTNLIMYSVILKNHQKLILKHILYFILYLCTLEIAPYLLIYKLLATSKF</sequence>
<evidence type="ECO:0000256" key="1">
    <source>
        <dbReference type="SAM" id="Phobius"/>
    </source>
</evidence>
<dbReference type="AlphaFoldDB" id="A0A3P3WD06"/>
<evidence type="ECO:0000313" key="3">
    <source>
        <dbReference type="Proteomes" id="UP000275719"/>
    </source>
</evidence>
<accession>A0A3P3WD06</accession>
<keyword evidence="1" id="KW-0812">Transmembrane</keyword>
<feature type="transmembrane region" description="Helical" evidence="1">
    <location>
        <begin position="16"/>
        <end position="35"/>
    </location>
</feature>
<dbReference type="Proteomes" id="UP000275719">
    <property type="component" value="Unassembled WGS sequence"/>
</dbReference>
<feature type="transmembrane region" description="Helical" evidence="1">
    <location>
        <begin position="138"/>
        <end position="157"/>
    </location>
</feature>
<feature type="transmembrane region" description="Helical" evidence="1">
    <location>
        <begin position="105"/>
        <end position="126"/>
    </location>
</feature>
<dbReference type="Pfam" id="PF14093">
    <property type="entry name" value="DUF4271"/>
    <property type="match status" value="1"/>
</dbReference>
<feature type="transmembrane region" description="Helical" evidence="1">
    <location>
        <begin position="196"/>
        <end position="218"/>
    </location>
</feature>
<organism evidence="2 3">
    <name type="scientific">Paenimyroides tangerinum</name>
    <dbReference type="NCBI Taxonomy" id="2488728"/>
    <lineage>
        <taxon>Bacteria</taxon>
        <taxon>Pseudomonadati</taxon>
        <taxon>Bacteroidota</taxon>
        <taxon>Flavobacteriia</taxon>
        <taxon>Flavobacteriales</taxon>
        <taxon>Flavobacteriaceae</taxon>
        <taxon>Paenimyroides</taxon>
    </lineage>
</organism>
<keyword evidence="1" id="KW-1133">Transmembrane helix</keyword>
<reference evidence="2 3" key="1">
    <citation type="submission" date="2018-11" db="EMBL/GenBank/DDBJ databases">
        <title>Flavobacterium sp. nov., YIM 102701-2 draft genome.</title>
        <authorList>
            <person name="Li G."/>
            <person name="Jiang Y."/>
        </authorList>
    </citation>
    <scope>NUCLEOTIDE SEQUENCE [LARGE SCALE GENOMIC DNA]</scope>
    <source>
        <strain evidence="2 3">YIM 102701-2</strain>
    </source>
</reference>
<dbReference type="EMBL" id="RQVQ01000008">
    <property type="protein sequence ID" value="RRJ91936.1"/>
    <property type="molecule type" value="Genomic_DNA"/>
</dbReference>
<dbReference type="InterPro" id="IPR025367">
    <property type="entry name" value="DUF4271"/>
</dbReference>
<comment type="caution">
    <text evidence="2">The sequence shown here is derived from an EMBL/GenBank/DDBJ whole genome shotgun (WGS) entry which is preliminary data.</text>
</comment>
<dbReference type="OrthoDB" id="1438590at2"/>
<gene>
    <name evidence="2" type="ORF">EG240_04675</name>
</gene>
<evidence type="ECO:0000313" key="2">
    <source>
        <dbReference type="EMBL" id="RRJ91936.1"/>
    </source>
</evidence>
<proteinExistence type="predicted"/>
<keyword evidence="3" id="KW-1185">Reference proteome</keyword>
<keyword evidence="1" id="KW-0472">Membrane</keyword>